<keyword evidence="4" id="KW-0472">Membrane</keyword>
<dbReference type="STRING" id="69004.A0A182Q748"/>
<dbReference type="InterPro" id="IPR050328">
    <property type="entry name" value="Dev_Immune_Receptor"/>
</dbReference>
<keyword evidence="4" id="KW-1133">Transmembrane helix</keyword>
<evidence type="ECO:0000256" key="1">
    <source>
        <dbReference type="ARBA" id="ARBA00022614"/>
    </source>
</evidence>
<dbReference type="GO" id="GO:0005615">
    <property type="term" value="C:extracellular space"/>
    <property type="evidence" value="ECO:0007669"/>
    <property type="project" value="TreeGrafter"/>
</dbReference>
<evidence type="ECO:0000313" key="7">
    <source>
        <dbReference type="Proteomes" id="UP000075886"/>
    </source>
</evidence>
<dbReference type="InterPro" id="IPR001611">
    <property type="entry name" value="Leu-rich_rpt"/>
</dbReference>
<dbReference type="InterPro" id="IPR003591">
    <property type="entry name" value="Leu-rich_rpt_typical-subtyp"/>
</dbReference>
<proteinExistence type="predicted"/>
<dbReference type="EMBL" id="AXCN02001395">
    <property type="status" value="NOT_ANNOTATED_CDS"/>
    <property type="molecule type" value="Genomic_DNA"/>
</dbReference>
<dbReference type="SMART" id="SM00369">
    <property type="entry name" value="LRR_TYP"/>
    <property type="match status" value="5"/>
</dbReference>
<evidence type="ECO:0008006" key="8">
    <source>
        <dbReference type="Google" id="ProtNLM"/>
    </source>
</evidence>
<keyword evidence="3" id="KW-0677">Repeat</keyword>
<feature type="chain" id="PRO_5008132439" description="LRRCT domain-containing protein" evidence="5">
    <location>
        <begin position="20"/>
        <end position="500"/>
    </location>
</feature>
<dbReference type="AlphaFoldDB" id="A0A182Q748"/>
<dbReference type="Proteomes" id="UP000075886">
    <property type="component" value="Unassembled WGS sequence"/>
</dbReference>
<dbReference type="SUPFAM" id="SSF52058">
    <property type="entry name" value="L domain-like"/>
    <property type="match status" value="1"/>
</dbReference>
<sequence>MSALGSVIVLLLLIGSCAPEMFEDAATICDRCVCMVANQSSSVFSYDLLDCSRRNLAYMISDWPVHFETSNPKHEIVLSLSRNKLGTLQQLPPTNTTVVFSCRHCQLDSVSAGLFLDTPNVLRVDLSWNNLTGESVRAEVFRGQYQESSEYRSLPLDLLYLEGNAITELAEDTFQYIATSLRHLSLAHNPLGQIADGTARALEKLVELRVLNLEYASLTSIDETTFRGMHALLELYIAGNQFTTIPEEVYDLTALYFLDLSDNPIEVLHFAHPLAKLHHLNVSSMPVLHTVEIDTFANVASLKTMICRNNSALEIFDLLVLQHLHDLHELDLSQSGLKHLHDPAKTKPEQENYDTSRYANNLDLLTLIENPWHCDCALQHVLEHVGFDAMPSYFEEDDTRCETPYILTSLHLGDLFHIDVCNTLSNDAPNNSYYEKPAFLRPGAIFLSLLSVAIVLGLGIIIGFVIVFLKRRLKAHGLGFTSPVRYTSVRDSTMSTVYQP</sequence>
<evidence type="ECO:0000313" key="6">
    <source>
        <dbReference type="EnsemblMetazoa" id="AFAF004388-PA"/>
    </source>
</evidence>
<keyword evidence="1" id="KW-0433">Leucine-rich repeat</keyword>
<dbReference type="EnsemblMetazoa" id="AFAF004388-RA">
    <property type="protein sequence ID" value="AFAF004388-PA"/>
    <property type="gene ID" value="AFAF004388"/>
</dbReference>
<evidence type="ECO:0000256" key="3">
    <source>
        <dbReference type="ARBA" id="ARBA00022737"/>
    </source>
</evidence>
<reference evidence="6" key="2">
    <citation type="submission" date="2020-05" db="UniProtKB">
        <authorList>
            <consortium name="EnsemblMetazoa"/>
        </authorList>
    </citation>
    <scope>IDENTIFICATION</scope>
    <source>
        <strain evidence="6">FAR1</strain>
    </source>
</reference>
<keyword evidence="4" id="KW-0812">Transmembrane</keyword>
<evidence type="ECO:0000256" key="4">
    <source>
        <dbReference type="SAM" id="Phobius"/>
    </source>
</evidence>
<reference evidence="7" key="1">
    <citation type="submission" date="2014-01" db="EMBL/GenBank/DDBJ databases">
        <title>The Genome Sequence of Anopheles farauti FAR1 (V2).</title>
        <authorList>
            <consortium name="The Broad Institute Genomics Platform"/>
            <person name="Neafsey D.E."/>
            <person name="Besansky N."/>
            <person name="Howell P."/>
            <person name="Walton C."/>
            <person name="Young S.K."/>
            <person name="Zeng Q."/>
            <person name="Gargeya S."/>
            <person name="Fitzgerald M."/>
            <person name="Haas B."/>
            <person name="Abouelleil A."/>
            <person name="Allen A.W."/>
            <person name="Alvarado L."/>
            <person name="Arachchi H.M."/>
            <person name="Berlin A.M."/>
            <person name="Chapman S.B."/>
            <person name="Gainer-Dewar J."/>
            <person name="Goldberg J."/>
            <person name="Griggs A."/>
            <person name="Gujja S."/>
            <person name="Hansen M."/>
            <person name="Howarth C."/>
            <person name="Imamovic A."/>
            <person name="Ireland A."/>
            <person name="Larimer J."/>
            <person name="McCowan C."/>
            <person name="Murphy C."/>
            <person name="Pearson M."/>
            <person name="Poon T.W."/>
            <person name="Priest M."/>
            <person name="Roberts A."/>
            <person name="Saif S."/>
            <person name="Shea T."/>
            <person name="Sisk P."/>
            <person name="Sykes S."/>
            <person name="Wortman J."/>
            <person name="Nusbaum C."/>
            <person name="Birren B."/>
        </authorList>
    </citation>
    <scope>NUCLEOTIDE SEQUENCE [LARGE SCALE GENOMIC DNA]</scope>
    <source>
        <strain evidence="7">FAR1</strain>
    </source>
</reference>
<name>A0A182Q748_9DIPT</name>
<keyword evidence="2 5" id="KW-0732">Signal</keyword>
<dbReference type="InterPro" id="IPR032675">
    <property type="entry name" value="LRR_dom_sf"/>
</dbReference>
<feature type="transmembrane region" description="Helical" evidence="4">
    <location>
        <begin position="445"/>
        <end position="469"/>
    </location>
</feature>
<evidence type="ECO:0000256" key="5">
    <source>
        <dbReference type="SAM" id="SignalP"/>
    </source>
</evidence>
<accession>A0A182Q748</accession>
<keyword evidence="7" id="KW-1185">Reference proteome</keyword>
<dbReference type="VEuPathDB" id="VectorBase:AFAF004388"/>
<protein>
    <recommendedName>
        <fullName evidence="8">LRRCT domain-containing protein</fullName>
    </recommendedName>
</protein>
<dbReference type="GO" id="GO:0031012">
    <property type="term" value="C:extracellular matrix"/>
    <property type="evidence" value="ECO:0007669"/>
    <property type="project" value="TreeGrafter"/>
</dbReference>
<dbReference type="Gene3D" id="3.80.10.10">
    <property type="entry name" value="Ribonuclease Inhibitor"/>
    <property type="match status" value="3"/>
</dbReference>
<dbReference type="Pfam" id="PF13855">
    <property type="entry name" value="LRR_8"/>
    <property type="match status" value="1"/>
</dbReference>
<dbReference type="PANTHER" id="PTHR24373:SF387">
    <property type="entry name" value="LEUCINE-RICH REPEATS AND IMMUNOGLOBULIN-LIKE DOMAINS PROTEIN SMA-10"/>
    <property type="match status" value="1"/>
</dbReference>
<feature type="signal peptide" evidence="5">
    <location>
        <begin position="1"/>
        <end position="19"/>
    </location>
</feature>
<evidence type="ECO:0000256" key="2">
    <source>
        <dbReference type="ARBA" id="ARBA00022729"/>
    </source>
</evidence>
<dbReference type="PANTHER" id="PTHR24373">
    <property type="entry name" value="SLIT RELATED LEUCINE-RICH REPEAT NEURONAL PROTEIN"/>
    <property type="match status" value="1"/>
</dbReference>
<organism evidence="6 7">
    <name type="scientific">Anopheles farauti</name>
    <dbReference type="NCBI Taxonomy" id="69004"/>
    <lineage>
        <taxon>Eukaryota</taxon>
        <taxon>Metazoa</taxon>
        <taxon>Ecdysozoa</taxon>
        <taxon>Arthropoda</taxon>
        <taxon>Hexapoda</taxon>
        <taxon>Insecta</taxon>
        <taxon>Pterygota</taxon>
        <taxon>Neoptera</taxon>
        <taxon>Endopterygota</taxon>
        <taxon>Diptera</taxon>
        <taxon>Nematocera</taxon>
        <taxon>Culicoidea</taxon>
        <taxon>Culicidae</taxon>
        <taxon>Anophelinae</taxon>
        <taxon>Anopheles</taxon>
    </lineage>
</organism>